<dbReference type="Proteomes" id="UP000001822">
    <property type="component" value="Chromosome"/>
</dbReference>
<keyword evidence="4" id="KW-1185">Reference proteome</keyword>
<accession>A0A6N4SRR3</accession>
<dbReference type="Gene3D" id="3.10.350.10">
    <property type="entry name" value="LysM domain"/>
    <property type="match status" value="1"/>
</dbReference>
<keyword evidence="1" id="KW-0732">Signal</keyword>
<feature type="domain" description="LysM" evidence="2">
    <location>
        <begin position="302"/>
        <end position="346"/>
    </location>
</feature>
<dbReference type="CDD" id="cd12797">
    <property type="entry name" value="M23_peptidase"/>
    <property type="match status" value="1"/>
</dbReference>
<dbReference type="InterPro" id="IPR011055">
    <property type="entry name" value="Dup_hybrid_motif"/>
</dbReference>
<sequence length="347" mass="39576">MRIFLFILFFGFLFTVQAQVPGKTPKKGDKDFDKTQAPAIEYKTPDMNDILFTDDIVDTIAGGEQSNYSFDGEKDWSVLEEDTASWQEGEEVGDEEFVVVEVEEQQRVDSSWVTIAQYYSVWDTRSIDPYKIDPADFKDTIAFHLYDSLMGHYWSMPLTSSKTNSSFGMRGSRWHYGIDLDLEVGDPVMACYDGIVRIVQYNSGGYGYYILVRHYNGFETLYAHLSRQDVKVGQIVKAGEVIGLGGNTGRSSGPHLHFEVRYAGNAFNPIYMYDFPKHTLRSSVFSLKPEHYAYAKEARKVYYHTVRSGETISTISRRYGVSVTQICKLNGISTKTVIRAGRRLRIR</sequence>
<dbReference type="CDD" id="cd00118">
    <property type="entry name" value="LysM"/>
    <property type="match status" value="1"/>
</dbReference>
<dbReference type="RefSeq" id="WP_011585161.1">
    <property type="nucleotide sequence ID" value="NC_008255.1"/>
</dbReference>
<dbReference type="OrthoDB" id="9805070at2"/>
<name>A0A6N4SRR3_CYTH3</name>
<dbReference type="KEGG" id="chu:CHU_1777"/>
<dbReference type="InterPro" id="IPR018392">
    <property type="entry name" value="LysM"/>
</dbReference>
<gene>
    <name evidence="3" type="ordered locus">CHU_1777</name>
</gene>
<dbReference type="InterPro" id="IPR036779">
    <property type="entry name" value="LysM_dom_sf"/>
</dbReference>
<dbReference type="PANTHER" id="PTHR21666">
    <property type="entry name" value="PEPTIDASE-RELATED"/>
    <property type="match status" value="1"/>
</dbReference>
<dbReference type="SUPFAM" id="SSF54106">
    <property type="entry name" value="LysM domain"/>
    <property type="match status" value="1"/>
</dbReference>
<feature type="signal peptide" evidence="1">
    <location>
        <begin position="1"/>
        <end position="18"/>
    </location>
</feature>
<dbReference type="Gene3D" id="2.70.70.10">
    <property type="entry name" value="Glucose Permease (Domain IIA)"/>
    <property type="match status" value="1"/>
</dbReference>
<dbReference type="InterPro" id="IPR050570">
    <property type="entry name" value="Cell_wall_metabolism_enzyme"/>
</dbReference>
<dbReference type="Pfam" id="PF01551">
    <property type="entry name" value="Peptidase_M23"/>
    <property type="match status" value="1"/>
</dbReference>
<dbReference type="InterPro" id="IPR016047">
    <property type="entry name" value="M23ase_b-sheet_dom"/>
</dbReference>
<evidence type="ECO:0000259" key="2">
    <source>
        <dbReference type="PROSITE" id="PS51782"/>
    </source>
</evidence>
<dbReference type="PROSITE" id="PS51782">
    <property type="entry name" value="LYSM"/>
    <property type="match status" value="1"/>
</dbReference>
<organism evidence="3 4">
    <name type="scientific">Cytophaga hutchinsonii (strain ATCC 33406 / DSM 1761 / CIP 103989 / NBRC 15051 / NCIMB 9469 / D465)</name>
    <dbReference type="NCBI Taxonomy" id="269798"/>
    <lineage>
        <taxon>Bacteria</taxon>
        <taxon>Pseudomonadati</taxon>
        <taxon>Bacteroidota</taxon>
        <taxon>Cytophagia</taxon>
        <taxon>Cytophagales</taxon>
        <taxon>Cytophagaceae</taxon>
        <taxon>Cytophaga</taxon>
    </lineage>
</organism>
<proteinExistence type="predicted"/>
<evidence type="ECO:0000313" key="4">
    <source>
        <dbReference type="Proteomes" id="UP000001822"/>
    </source>
</evidence>
<dbReference type="AlphaFoldDB" id="A0A6N4SRR3"/>
<protein>
    <submittedName>
        <fullName evidence="3">Peptidase, M23/M37 family</fullName>
    </submittedName>
</protein>
<reference evidence="3 4" key="1">
    <citation type="journal article" date="2007" name="Appl. Environ. Microbiol.">
        <title>Genome sequence of the cellulolytic gliding bacterium Cytophaga hutchinsonii.</title>
        <authorList>
            <person name="Xie G."/>
            <person name="Bruce D.C."/>
            <person name="Challacombe J.F."/>
            <person name="Chertkov O."/>
            <person name="Detter J.C."/>
            <person name="Gilna P."/>
            <person name="Han C.S."/>
            <person name="Lucas S."/>
            <person name="Misra M."/>
            <person name="Myers G.L."/>
            <person name="Richardson P."/>
            <person name="Tapia R."/>
            <person name="Thayer N."/>
            <person name="Thompson L.S."/>
            <person name="Brettin T.S."/>
            <person name="Henrissat B."/>
            <person name="Wilson D.B."/>
            <person name="McBride M.J."/>
        </authorList>
    </citation>
    <scope>NUCLEOTIDE SEQUENCE [LARGE SCALE GENOMIC DNA]</scope>
    <source>
        <strain evidence="4">ATCC 33406 / DSM 1761 / CIP 103989 / NBRC 15051 / NCIMB 9469 / D465</strain>
    </source>
</reference>
<evidence type="ECO:0000256" key="1">
    <source>
        <dbReference type="SAM" id="SignalP"/>
    </source>
</evidence>
<dbReference type="PANTHER" id="PTHR21666:SF270">
    <property type="entry name" value="MUREIN HYDROLASE ACTIVATOR ENVC"/>
    <property type="match status" value="1"/>
</dbReference>
<dbReference type="SUPFAM" id="SSF51261">
    <property type="entry name" value="Duplicated hybrid motif"/>
    <property type="match status" value="1"/>
</dbReference>
<evidence type="ECO:0000313" key="3">
    <source>
        <dbReference type="EMBL" id="ABG59044.1"/>
    </source>
</evidence>
<feature type="chain" id="PRO_5026767945" evidence="1">
    <location>
        <begin position="19"/>
        <end position="347"/>
    </location>
</feature>
<dbReference type="SMART" id="SM00257">
    <property type="entry name" value="LysM"/>
    <property type="match status" value="1"/>
</dbReference>
<dbReference type="GO" id="GO:0004222">
    <property type="term" value="F:metalloendopeptidase activity"/>
    <property type="evidence" value="ECO:0007669"/>
    <property type="project" value="TreeGrafter"/>
</dbReference>
<dbReference type="EMBL" id="CP000383">
    <property type="protein sequence ID" value="ABG59044.1"/>
    <property type="molecule type" value="Genomic_DNA"/>
</dbReference>
<dbReference type="Pfam" id="PF01476">
    <property type="entry name" value="LysM"/>
    <property type="match status" value="1"/>
</dbReference>